<name>A0A8K0SKT9_9HYPO</name>
<feature type="compositionally biased region" description="Basic and acidic residues" evidence="1">
    <location>
        <begin position="18"/>
        <end position="29"/>
    </location>
</feature>
<comment type="caution">
    <text evidence="2">The sequence shown here is derived from an EMBL/GenBank/DDBJ whole genome shotgun (WGS) entry which is preliminary data.</text>
</comment>
<organism evidence="2 3">
    <name type="scientific">Stachybotrys elegans</name>
    <dbReference type="NCBI Taxonomy" id="80388"/>
    <lineage>
        <taxon>Eukaryota</taxon>
        <taxon>Fungi</taxon>
        <taxon>Dikarya</taxon>
        <taxon>Ascomycota</taxon>
        <taxon>Pezizomycotina</taxon>
        <taxon>Sordariomycetes</taxon>
        <taxon>Hypocreomycetidae</taxon>
        <taxon>Hypocreales</taxon>
        <taxon>Stachybotryaceae</taxon>
        <taxon>Stachybotrys</taxon>
    </lineage>
</organism>
<accession>A0A8K0SKT9</accession>
<evidence type="ECO:0000313" key="3">
    <source>
        <dbReference type="Proteomes" id="UP000813444"/>
    </source>
</evidence>
<dbReference type="Proteomes" id="UP000813444">
    <property type="component" value="Unassembled WGS sequence"/>
</dbReference>
<gene>
    <name evidence="2" type="ORF">B0I35DRAFT_483635</name>
</gene>
<dbReference type="OrthoDB" id="5419162at2759"/>
<reference evidence="2" key="1">
    <citation type="journal article" date="2021" name="Nat. Commun.">
        <title>Genetic determinants of endophytism in the Arabidopsis root mycobiome.</title>
        <authorList>
            <person name="Mesny F."/>
            <person name="Miyauchi S."/>
            <person name="Thiergart T."/>
            <person name="Pickel B."/>
            <person name="Atanasova L."/>
            <person name="Karlsson M."/>
            <person name="Huettel B."/>
            <person name="Barry K.W."/>
            <person name="Haridas S."/>
            <person name="Chen C."/>
            <person name="Bauer D."/>
            <person name="Andreopoulos W."/>
            <person name="Pangilinan J."/>
            <person name="LaButti K."/>
            <person name="Riley R."/>
            <person name="Lipzen A."/>
            <person name="Clum A."/>
            <person name="Drula E."/>
            <person name="Henrissat B."/>
            <person name="Kohler A."/>
            <person name="Grigoriev I.V."/>
            <person name="Martin F.M."/>
            <person name="Hacquard S."/>
        </authorList>
    </citation>
    <scope>NUCLEOTIDE SEQUENCE</scope>
    <source>
        <strain evidence="2">MPI-CAGE-CH-0235</strain>
    </source>
</reference>
<dbReference type="InterPro" id="IPR018824">
    <property type="entry name" value="Conidiation-specific_6"/>
</dbReference>
<sequence>MNSAGDRSVLSSDMQELTEGKERTADVIRGHKANLSNPNTSEASKENSAKAIENLGGDAVQEGNKAKPRSKNAAENLDGTRATAA</sequence>
<feature type="region of interest" description="Disordered" evidence="1">
    <location>
        <begin position="1"/>
        <end position="85"/>
    </location>
</feature>
<dbReference type="EMBL" id="JAGPNK010000017">
    <property type="protein sequence ID" value="KAH7305880.1"/>
    <property type="molecule type" value="Genomic_DNA"/>
</dbReference>
<protein>
    <recommendedName>
        <fullName evidence="4">Conidiation-specific protein 6</fullName>
    </recommendedName>
</protein>
<proteinExistence type="predicted"/>
<evidence type="ECO:0000313" key="2">
    <source>
        <dbReference type="EMBL" id="KAH7305880.1"/>
    </source>
</evidence>
<keyword evidence="3" id="KW-1185">Reference proteome</keyword>
<evidence type="ECO:0000256" key="1">
    <source>
        <dbReference type="SAM" id="MobiDB-lite"/>
    </source>
</evidence>
<dbReference type="Pfam" id="PF10346">
    <property type="entry name" value="Con-6"/>
    <property type="match status" value="1"/>
</dbReference>
<feature type="compositionally biased region" description="Polar residues" evidence="1">
    <location>
        <begin position="1"/>
        <end position="15"/>
    </location>
</feature>
<dbReference type="AlphaFoldDB" id="A0A8K0SKT9"/>
<evidence type="ECO:0008006" key="4">
    <source>
        <dbReference type="Google" id="ProtNLM"/>
    </source>
</evidence>